<dbReference type="Pfam" id="PF00072">
    <property type="entry name" value="Response_reg"/>
    <property type="match status" value="2"/>
</dbReference>
<reference evidence="5 6" key="1">
    <citation type="submission" date="2015-09" db="EMBL/GenBank/DDBJ databases">
        <title>Sorangium comparison.</title>
        <authorList>
            <person name="Zaburannyi N."/>
            <person name="Bunk B."/>
            <person name="Overmann J."/>
            <person name="Mueller R."/>
        </authorList>
    </citation>
    <scope>NUCLEOTIDE SEQUENCE [LARGE SCALE GENOMIC DNA]</scope>
    <source>
        <strain evidence="5 6">So ceGT47</strain>
    </source>
</reference>
<feature type="domain" description="Response regulatory" evidence="4">
    <location>
        <begin position="141"/>
        <end position="257"/>
    </location>
</feature>
<evidence type="ECO:0000256" key="1">
    <source>
        <dbReference type="ARBA" id="ARBA00022553"/>
    </source>
</evidence>
<feature type="region of interest" description="Disordered" evidence="3">
    <location>
        <begin position="263"/>
        <end position="294"/>
    </location>
</feature>
<dbReference type="AlphaFoldDB" id="A0A4P2Q0D2"/>
<sequence>MKPQVLIVDDSLAIRMDLRGLLRGAGFQVTACETRALAQKVLRSKTFSLAILDVLLPDGDGIELLREIRAATDPVHTPVILLSTETEVKHRIQALGAEADEYLGKPYDGNYLVLRAAELVSQRSTVLRATGAGASIATGKKVLVVDDSPTYRAALAQLLRQGGCDVIPAQSGEEALSLLAVERVDCVIMDLLMPGMGGLEAARRMKRSGALCHIPVILLTGHEDAGTREEGAEIGVDDVVLKTPELTLLKTRLRSLFRPRAAQGTEAAVPSRRAGPPLDEAPPSSHARAGPSSVAPAADSLFDQVVAASGLSSVIGPSTIVRACRRAGIAPRSMSPEDLHRALPAIHEALRLFLNEEDSSRGIAAISLLARGATQVPS</sequence>
<organism evidence="5 6">
    <name type="scientific">Sorangium cellulosum</name>
    <name type="common">Polyangium cellulosum</name>
    <dbReference type="NCBI Taxonomy" id="56"/>
    <lineage>
        <taxon>Bacteria</taxon>
        <taxon>Pseudomonadati</taxon>
        <taxon>Myxococcota</taxon>
        <taxon>Polyangia</taxon>
        <taxon>Polyangiales</taxon>
        <taxon>Polyangiaceae</taxon>
        <taxon>Sorangium</taxon>
    </lineage>
</organism>
<dbReference type="CDD" id="cd17574">
    <property type="entry name" value="REC_OmpR"/>
    <property type="match status" value="1"/>
</dbReference>
<dbReference type="Gene3D" id="3.40.50.2300">
    <property type="match status" value="2"/>
</dbReference>
<dbReference type="GO" id="GO:0000160">
    <property type="term" value="P:phosphorelay signal transduction system"/>
    <property type="evidence" value="ECO:0007669"/>
    <property type="project" value="InterPro"/>
</dbReference>
<evidence type="ECO:0000313" key="5">
    <source>
        <dbReference type="EMBL" id="AUX22600.1"/>
    </source>
</evidence>
<dbReference type="InterPro" id="IPR001789">
    <property type="entry name" value="Sig_transdc_resp-reg_receiver"/>
</dbReference>
<feature type="modified residue" description="4-aspartylphosphate" evidence="2">
    <location>
        <position position="53"/>
    </location>
</feature>
<dbReference type="InterPro" id="IPR050595">
    <property type="entry name" value="Bact_response_regulator"/>
</dbReference>
<evidence type="ECO:0000256" key="2">
    <source>
        <dbReference type="PROSITE-ProRule" id="PRU00169"/>
    </source>
</evidence>
<name>A0A4P2Q0D2_SORCE</name>
<dbReference type="PROSITE" id="PS50110">
    <property type="entry name" value="RESPONSE_REGULATORY"/>
    <property type="match status" value="2"/>
</dbReference>
<dbReference type="SMART" id="SM00448">
    <property type="entry name" value="REC"/>
    <property type="match status" value="2"/>
</dbReference>
<evidence type="ECO:0000259" key="4">
    <source>
        <dbReference type="PROSITE" id="PS50110"/>
    </source>
</evidence>
<dbReference type="PANTHER" id="PTHR44591">
    <property type="entry name" value="STRESS RESPONSE REGULATOR PROTEIN 1"/>
    <property type="match status" value="1"/>
</dbReference>
<gene>
    <name evidence="5" type="ORF">SOCEGT47_031040</name>
</gene>
<evidence type="ECO:0000256" key="3">
    <source>
        <dbReference type="SAM" id="MobiDB-lite"/>
    </source>
</evidence>
<feature type="modified residue" description="4-aspartylphosphate" evidence="2">
    <location>
        <position position="190"/>
    </location>
</feature>
<dbReference type="Proteomes" id="UP000295781">
    <property type="component" value="Chromosome"/>
</dbReference>
<dbReference type="SUPFAM" id="SSF52172">
    <property type="entry name" value="CheY-like"/>
    <property type="match status" value="2"/>
</dbReference>
<dbReference type="CDD" id="cd17546">
    <property type="entry name" value="REC_hyHK_CKI1_RcsC-like"/>
    <property type="match status" value="1"/>
</dbReference>
<keyword evidence="1 2" id="KW-0597">Phosphoprotein</keyword>
<evidence type="ECO:0000313" key="6">
    <source>
        <dbReference type="Proteomes" id="UP000295781"/>
    </source>
</evidence>
<protein>
    <recommendedName>
        <fullName evidence="4">Response regulatory domain-containing protein</fullName>
    </recommendedName>
</protein>
<proteinExistence type="predicted"/>
<feature type="domain" description="Response regulatory" evidence="4">
    <location>
        <begin position="4"/>
        <end position="120"/>
    </location>
</feature>
<accession>A0A4P2Q0D2</accession>
<dbReference type="RefSeq" id="WP_165373224.1">
    <property type="nucleotide sequence ID" value="NZ_CP012670.1"/>
</dbReference>
<dbReference type="PANTHER" id="PTHR44591:SF3">
    <property type="entry name" value="RESPONSE REGULATORY DOMAIN-CONTAINING PROTEIN"/>
    <property type="match status" value="1"/>
</dbReference>
<dbReference type="InterPro" id="IPR011006">
    <property type="entry name" value="CheY-like_superfamily"/>
</dbReference>
<dbReference type="EMBL" id="CP012670">
    <property type="protein sequence ID" value="AUX22600.1"/>
    <property type="molecule type" value="Genomic_DNA"/>
</dbReference>